<dbReference type="PANTHER" id="PTHR23290">
    <property type="entry name" value="RRNA N6-ADENOSINE-METHYLTRANSFERASE METTL5"/>
    <property type="match status" value="1"/>
</dbReference>
<dbReference type="InterPro" id="IPR051720">
    <property type="entry name" value="rRNA_MeTrfase/Polyamine_Synth"/>
</dbReference>
<name>A0AAD6VZV1_9ROSI</name>
<reference evidence="1" key="1">
    <citation type="journal article" date="2023" name="Mol. Ecol. Resour.">
        <title>Chromosome-level genome assembly of a triploid poplar Populus alba 'Berolinensis'.</title>
        <authorList>
            <person name="Chen S."/>
            <person name="Yu Y."/>
            <person name="Wang X."/>
            <person name="Wang S."/>
            <person name="Zhang T."/>
            <person name="Zhou Y."/>
            <person name="He R."/>
            <person name="Meng N."/>
            <person name="Wang Y."/>
            <person name="Liu W."/>
            <person name="Liu Z."/>
            <person name="Liu J."/>
            <person name="Guo Q."/>
            <person name="Huang H."/>
            <person name="Sederoff R.R."/>
            <person name="Wang G."/>
            <person name="Qu G."/>
            <person name="Chen S."/>
        </authorList>
    </citation>
    <scope>NUCLEOTIDE SEQUENCE</scope>
    <source>
        <strain evidence="1">SC-2020</strain>
    </source>
</reference>
<evidence type="ECO:0000313" key="1">
    <source>
        <dbReference type="EMBL" id="KAJ6993827.1"/>
    </source>
</evidence>
<gene>
    <name evidence="1" type="ORF">NC653_016833</name>
</gene>
<dbReference type="EMBL" id="JAQIZT010000006">
    <property type="protein sequence ID" value="KAJ6993827.1"/>
    <property type="molecule type" value="Genomic_DNA"/>
</dbReference>
<evidence type="ECO:0000313" key="2">
    <source>
        <dbReference type="Proteomes" id="UP001164929"/>
    </source>
</evidence>
<accession>A0AAD6VZV1</accession>
<sequence>MFVCNLSDGQLAHLWSARHLRSALLSFLLRRVSIFCLGFVDTVVMNPPSGIRRKGADIDFLSAALYIAPEAVYSLHKTSTRDVSGFFDVSRHKQ</sequence>
<comment type="caution">
    <text evidence="1">The sequence shown here is derived from an EMBL/GenBank/DDBJ whole genome shotgun (WGS) entry which is preliminary data.</text>
</comment>
<keyword evidence="2" id="KW-1185">Reference proteome</keyword>
<dbReference type="PANTHER" id="PTHR23290:SF0">
    <property type="entry name" value="RRNA N6-ADENOSINE-METHYLTRANSFERASE METTL5"/>
    <property type="match status" value="1"/>
</dbReference>
<protein>
    <submittedName>
        <fullName evidence="1">Uncharacterized protein</fullName>
    </submittedName>
</protein>
<dbReference type="GO" id="GO:0008988">
    <property type="term" value="F:rRNA (adenine-N6-)-methyltransferase activity"/>
    <property type="evidence" value="ECO:0007669"/>
    <property type="project" value="TreeGrafter"/>
</dbReference>
<proteinExistence type="predicted"/>
<dbReference type="AlphaFoldDB" id="A0AAD6VZV1"/>
<dbReference type="Gene3D" id="3.40.50.150">
    <property type="entry name" value="Vaccinia Virus protein VP39"/>
    <property type="match status" value="1"/>
</dbReference>
<dbReference type="Proteomes" id="UP001164929">
    <property type="component" value="Chromosome 6"/>
</dbReference>
<organism evidence="1 2">
    <name type="scientific">Populus alba x Populus x berolinensis</name>
    <dbReference type="NCBI Taxonomy" id="444605"/>
    <lineage>
        <taxon>Eukaryota</taxon>
        <taxon>Viridiplantae</taxon>
        <taxon>Streptophyta</taxon>
        <taxon>Embryophyta</taxon>
        <taxon>Tracheophyta</taxon>
        <taxon>Spermatophyta</taxon>
        <taxon>Magnoliopsida</taxon>
        <taxon>eudicotyledons</taxon>
        <taxon>Gunneridae</taxon>
        <taxon>Pentapetalae</taxon>
        <taxon>rosids</taxon>
        <taxon>fabids</taxon>
        <taxon>Malpighiales</taxon>
        <taxon>Salicaceae</taxon>
        <taxon>Saliceae</taxon>
        <taxon>Populus</taxon>
    </lineage>
</organism>
<dbReference type="InterPro" id="IPR029063">
    <property type="entry name" value="SAM-dependent_MTases_sf"/>
</dbReference>